<proteinExistence type="predicted"/>
<name>A0A7W0C0W3_9BACL</name>
<dbReference type="PROSITE" id="PS50965">
    <property type="entry name" value="NERD"/>
    <property type="match status" value="1"/>
</dbReference>
<protein>
    <submittedName>
        <fullName evidence="3">Uncharacterized membrane protein YobD (UPF0266 family)</fullName>
    </submittedName>
</protein>
<dbReference type="GO" id="GO:0005694">
    <property type="term" value="C:chromosome"/>
    <property type="evidence" value="ECO:0007669"/>
    <property type="project" value="InterPro"/>
</dbReference>
<feature type="transmembrane region" description="Helical" evidence="1">
    <location>
        <begin position="6"/>
        <end position="26"/>
    </location>
</feature>
<dbReference type="Pfam" id="PF01396">
    <property type="entry name" value="Zn_ribbon_Top1"/>
    <property type="match status" value="1"/>
</dbReference>
<dbReference type="EMBL" id="JACDUT010000009">
    <property type="protein sequence ID" value="MBA2876054.1"/>
    <property type="molecule type" value="Genomic_DNA"/>
</dbReference>
<dbReference type="Proteomes" id="UP000523087">
    <property type="component" value="Unassembled WGS sequence"/>
</dbReference>
<accession>A0A7W0C0W3</accession>
<keyword evidence="1" id="KW-1133">Transmembrane helix</keyword>
<evidence type="ECO:0000313" key="4">
    <source>
        <dbReference type="Proteomes" id="UP000523087"/>
    </source>
</evidence>
<keyword evidence="4" id="KW-1185">Reference proteome</keyword>
<dbReference type="InterPro" id="IPR011528">
    <property type="entry name" value="NERD"/>
</dbReference>
<dbReference type="RefSeq" id="WP_181556799.1">
    <property type="nucleotide sequence ID" value="NZ_JACDUT010000009.1"/>
</dbReference>
<dbReference type="AlphaFoldDB" id="A0A7W0C0W3"/>
<dbReference type="Pfam" id="PF08378">
    <property type="entry name" value="NERD"/>
    <property type="match status" value="1"/>
</dbReference>
<dbReference type="GO" id="GO:0003916">
    <property type="term" value="F:DNA topoisomerase activity"/>
    <property type="evidence" value="ECO:0007669"/>
    <property type="project" value="InterPro"/>
</dbReference>
<dbReference type="GO" id="GO:0003677">
    <property type="term" value="F:DNA binding"/>
    <property type="evidence" value="ECO:0007669"/>
    <property type="project" value="InterPro"/>
</dbReference>
<dbReference type="InterPro" id="IPR013498">
    <property type="entry name" value="Topo_IA_Znf"/>
</dbReference>
<evidence type="ECO:0000259" key="2">
    <source>
        <dbReference type="PROSITE" id="PS50965"/>
    </source>
</evidence>
<evidence type="ECO:0000256" key="1">
    <source>
        <dbReference type="SAM" id="Phobius"/>
    </source>
</evidence>
<dbReference type="SUPFAM" id="SSF57783">
    <property type="entry name" value="Zinc beta-ribbon"/>
    <property type="match status" value="1"/>
</dbReference>
<dbReference type="GO" id="GO:0006265">
    <property type="term" value="P:DNA topological change"/>
    <property type="evidence" value="ECO:0007669"/>
    <property type="project" value="InterPro"/>
</dbReference>
<gene>
    <name evidence="3" type="ORF">HNR31_002849</name>
</gene>
<organism evidence="3 4">
    <name type="scientific">Thermaerobacillus caldiproteolyticus</name>
    <dbReference type="NCBI Taxonomy" id="247480"/>
    <lineage>
        <taxon>Bacteria</taxon>
        <taxon>Bacillati</taxon>
        <taxon>Bacillota</taxon>
        <taxon>Bacilli</taxon>
        <taxon>Bacillales</taxon>
        <taxon>Anoxybacillaceae</taxon>
        <taxon>Thermaerobacillus</taxon>
    </lineage>
</organism>
<feature type="domain" description="NERD" evidence="2">
    <location>
        <begin position="34"/>
        <end position="154"/>
    </location>
</feature>
<reference evidence="3 4" key="1">
    <citation type="submission" date="2020-07" db="EMBL/GenBank/DDBJ databases">
        <title>Genomic Encyclopedia of Type Strains, Phase IV (KMG-IV): sequencing the most valuable type-strain genomes for metagenomic binning, comparative biology and taxonomic classification.</title>
        <authorList>
            <person name="Goeker M."/>
        </authorList>
    </citation>
    <scope>NUCLEOTIDE SEQUENCE [LARGE SCALE GENOMIC DNA]</scope>
    <source>
        <strain evidence="3 4">DSM 15730</strain>
    </source>
</reference>
<sequence length="272" mass="32387">MNFSLFVEMFYPLLFLFLLAFFIRWIKSRRANWVGLFGEYRIRKEIEMIEKTYPSKYKAFHDLYIPKKDGSTSQIDHLILSEQGLFVIETKNYSGWIFGDEASKYWTQVIYKRKEKFLNPIWQNKGHIKALKEWLGGEVAHIPIYSIVVFMPRAKLKSGIHFTQSHVIYPKQLKQVLEKYRTKVIDNETKQYLVQKLKTLLVKDKQQEKEMKKQHIQSIQTKQKHIKEHVQQNRCPKCGSALVLKKGKYGSFKSCSNYPKCRFTQKAFLNMK</sequence>
<keyword evidence="1" id="KW-0472">Membrane</keyword>
<evidence type="ECO:0000313" key="3">
    <source>
        <dbReference type="EMBL" id="MBA2876054.1"/>
    </source>
</evidence>
<comment type="caution">
    <text evidence="3">The sequence shown here is derived from an EMBL/GenBank/DDBJ whole genome shotgun (WGS) entry which is preliminary data.</text>
</comment>
<keyword evidence="1" id="KW-0812">Transmembrane</keyword>
<dbReference type="Gene3D" id="3.30.65.10">
    <property type="entry name" value="Bacterial Topoisomerase I, domain 1"/>
    <property type="match status" value="1"/>
</dbReference>